<keyword evidence="2" id="KW-0472">Membrane</keyword>
<keyword evidence="2" id="KW-1133">Transmembrane helix</keyword>
<evidence type="ECO:0008006" key="5">
    <source>
        <dbReference type="Google" id="ProtNLM"/>
    </source>
</evidence>
<dbReference type="STRING" id="1523247.SAMN05660464_3465"/>
<dbReference type="EMBL" id="FOWQ01000005">
    <property type="protein sequence ID" value="SFP53175.1"/>
    <property type="molecule type" value="Genomic_DNA"/>
</dbReference>
<proteinExistence type="predicted"/>
<dbReference type="AlphaFoldDB" id="A0A1I5R3W8"/>
<evidence type="ECO:0000256" key="1">
    <source>
        <dbReference type="SAM" id="MobiDB-lite"/>
    </source>
</evidence>
<feature type="region of interest" description="Disordered" evidence="1">
    <location>
        <begin position="1"/>
        <end position="50"/>
    </location>
</feature>
<organism evidence="3 4">
    <name type="scientific">Geodermatophilus dictyosporus</name>
    <dbReference type="NCBI Taxonomy" id="1523247"/>
    <lineage>
        <taxon>Bacteria</taxon>
        <taxon>Bacillati</taxon>
        <taxon>Actinomycetota</taxon>
        <taxon>Actinomycetes</taxon>
        <taxon>Geodermatophilales</taxon>
        <taxon>Geodermatophilaceae</taxon>
        <taxon>Geodermatophilus</taxon>
    </lineage>
</organism>
<protein>
    <recommendedName>
        <fullName evidence="5">Sodium:proton antiporter</fullName>
    </recommendedName>
</protein>
<dbReference type="Proteomes" id="UP000198857">
    <property type="component" value="Unassembled WGS sequence"/>
</dbReference>
<evidence type="ECO:0000313" key="3">
    <source>
        <dbReference type="EMBL" id="SFP53175.1"/>
    </source>
</evidence>
<gene>
    <name evidence="3" type="ORF">SAMN05660464_3465</name>
</gene>
<accession>A0A1I5R3W8</accession>
<feature type="compositionally biased region" description="Basic and acidic residues" evidence="1">
    <location>
        <begin position="29"/>
        <end position="50"/>
    </location>
</feature>
<dbReference type="Pfam" id="PF19853">
    <property type="entry name" value="DUF6328"/>
    <property type="match status" value="1"/>
</dbReference>
<feature type="transmembrane region" description="Helical" evidence="2">
    <location>
        <begin position="67"/>
        <end position="86"/>
    </location>
</feature>
<evidence type="ECO:0000313" key="4">
    <source>
        <dbReference type="Proteomes" id="UP000198857"/>
    </source>
</evidence>
<dbReference type="InterPro" id="IPR046291">
    <property type="entry name" value="DUF6328"/>
</dbReference>
<feature type="transmembrane region" description="Helical" evidence="2">
    <location>
        <begin position="165"/>
        <end position="184"/>
    </location>
</feature>
<feature type="compositionally biased region" description="Low complexity" evidence="1">
    <location>
        <begin position="15"/>
        <end position="28"/>
    </location>
</feature>
<feature type="transmembrane region" description="Helical" evidence="2">
    <location>
        <begin position="98"/>
        <end position="118"/>
    </location>
</feature>
<keyword evidence="2" id="KW-0812">Transmembrane</keyword>
<sequence length="199" mass="21523">MATTGSGQRARRGARPGPAHRAAVGGAAVDERARSPEGTRRGSSGRDETHAERIDRELMELLNELRVALPGVQFLFAFLLIVPFQQATERATDFQRDVYFVTLIAAVVATALLIAPAAQHRALFRQHDKEDLLRRSNRHAFLGLVVLAVAIVSAVVMVVDFLFALPQALVTGGVVAALLGWLWVGSPVVQRARGGARDE</sequence>
<evidence type="ECO:0000256" key="2">
    <source>
        <dbReference type="SAM" id="Phobius"/>
    </source>
</evidence>
<name>A0A1I5R3W8_9ACTN</name>
<dbReference type="RefSeq" id="WP_169064341.1">
    <property type="nucleotide sequence ID" value="NZ_FOWQ01000005.1"/>
</dbReference>
<feature type="transmembrane region" description="Helical" evidence="2">
    <location>
        <begin position="139"/>
        <end position="159"/>
    </location>
</feature>
<keyword evidence="4" id="KW-1185">Reference proteome</keyword>
<reference evidence="4" key="1">
    <citation type="submission" date="2016-10" db="EMBL/GenBank/DDBJ databases">
        <authorList>
            <person name="Varghese N."/>
            <person name="Submissions S."/>
        </authorList>
    </citation>
    <scope>NUCLEOTIDE SEQUENCE [LARGE SCALE GENOMIC DNA]</scope>
    <source>
        <strain evidence="4">DSM 44208</strain>
    </source>
</reference>